<sequence length="426" mass="49424">MATNVSDFVIPRFHPVLGDVMAHGHTHYWLPGGRGSTKSSFISIAIVLLIIANPKANAVVVRRFSNTLRDSVYQQIQWAIEVLGLEGVFRCRVSPMEITYTPTGQRIVFRGADDPLKLKGVKFTKGYCSVVWFEELDQFEGVEAVRSILNSLRRGGDRFWIFYSYNPPKTMWSWVNVERLERVRRDDTLVRGSSYLDVIETHPDWLGAPFVEEAEYLRDTNEQAWRWEYLGEITGTGGAIFDNVHEAKLSDSRIRTFQRVRNGVDWGWFPDPWRFVRCAWEPDARRLLIFEEHSANKMMPAETGRIVVDSLTFPDEQGAEAYFHDQIVYCDDTPDSKVQMNVWRRELGLRVHAARKARMRRLSYEWLAGLREIVIDPERCPLTFSEFTLKEFEKDKEGNWIDEIPDGNDHSIDAVRYAMMDDVLRG</sequence>
<reference evidence="2 3" key="1">
    <citation type="submission" date="2019-11" db="EMBL/GenBank/DDBJ databases">
        <title>Whole genome shotgun sequencing (WGS) data from Adlercreutzia equolifaciens ResAG-91, Eggerthella lenta MRI-F36, MRI-F37, MRI-F40, ResAG-49, ResAG-88, ResAG-121, ResAG-145, and Gordonibacter sp. ResAG-5, ResAG-26, ResAG-43, ResAG-50, ResAG-59.</title>
        <authorList>
            <person name="Stoll D.A."/>
            <person name="Danylec N."/>
            <person name="Franz C.M.A.P."/>
            <person name="Huch M."/>
        </authorList>
    </citation>
    <scope>NUCLEOTIDE SEQUENCE [LARGE SCALE GENOMIC DNA]</scope>
    <source>
        <strain evidence="2 3">ResAG-59</strain>
    </source>
</reference>
<dbReference type="InterPro" id="IPR035412">
    <property type="entry name" value="Terminase_L_N"/>
</dbReference>
<keyword evidence="3" id="KW-1185">Reference proteome</keyword>
<dbReference type="AlphaFoldDB" id="A0A6N8IKG3"/>
<dbReference type="Pfam" id="PF04466">
    <property type="entry name" value="Terminase_3"/>
    <property type="match status" value="1"/>
</dbReference>
<accession>A0A6N8IKG3</accession>
<comment type="caution">
    <text evidence="2">The sequence shown here is derived from an EMBL/GenBank/DDBJ whole genome shotgun (WGS) entry which is preliminary data.</text>
</comment>
<name>A0A6N8IKG3_9ACTN</name>
<dbReference type="PANTHER" id="PTHR39184">
    <property type="match status" value="1"/>
</dbReference>
<evidence type="ECO:0000313" key="3">
    <source>
        <dbReference type="Proteomes" id="UP000468327"/>
    </source>
</evidence>
<dbReference type="PANTHER" id="PTHR39184:SF1">
    <property type="entry name" value="PBSX PHAGE TERMINASE LARGE SUBUNIT"/>
    <property type="match status" value="1"/>
</dbReference>
<dbReference type="Gene3D" id="3.30.420.280">
    <property type="match status" value="1"/>
</dbReference>
<proteinExistence type="predicted"/>
<protein>
    <submittedName>
        <fullName evidence="2">Terminase</fullName>
    </submittedName>
</protein>
<dbReference type="InterPro" id="IPR052380">
    <property type="entry name" value="Viral_DNA_packaging_terminase"/>
</dbReference>
<evidence type="ECO:0000313" key="2">
    <source>
        <dbReference type="EMBL" id="MVN16222.1"/>
    </source>
</evidence>
<organism evidence="2 3">
    <name type="scientific">Gordonibacter urolithinfaciens</name>
    <dbReference type="NCBI Taxonomy" id="1335613"/>
    <lineage>
        <taxon>Bacteria</taxon>
        <taxon>Bacillati</taxon>
        <taxon>Actinomycetota</taxon>
        <taxon>Coriobacteriia</taxon>
        <taxon>Eggerthellales</taxon>
        <taxon>Eggerthellaceae</taxon>
        <taxon>Gordonibacter</taxon>
    </lineage>
</organism>
<dbReference type="EMBL" id="WPOC01000026">
    <property type="protein sequence ID" value="MVN16222.1"/>
    <property type="molecule type" value="Genomic_DNA"/>
</dbReference>
<dbReference type="InterPro" id="IPR027417">
    <property type="entry name" value="P-loop_NTPase"/>
</dbReference>
<evidence type="ECO:0000259" key="1">
    <source>
        <dbReference type="Pfam" id="PF04466"/>
    </source>
</evidence>
<gene>
    <name evidence="2" type="ORF">GO738_12890</name>
</gene>
<dbReference type="Proteomes" id="UP000468327">
    <property type="component" value="Unassembled WGS sequence"/>
</dbReference>
<dbReference type="RefSeq" id="WP_157005311.1">
    <property type="nucleotide sequence ID" value="NZ_WPOC01000026.1"/>
</dbReference>
<feature type="domain" description="Phage terminase large subunit N-terminal" evidence="1">
    <location>
        <begin position="28"/>
        <end position="232"/>
    </location>
</feature>
<dbReference type="Gene3D" id="3.40.50.300">
    <property type="entry name" value="P-loop containing nucleotide triphosphate hydrolases"/>
    <property type="match status" value="1"/>
</dbReference>